<dbReference type="SUPFAM" id="SSF50800">
    <property type="entry name" value="PK beta-barrel domain-like"/>
    <property type="match status" value="1"/>
</dbReference>
<accession>A0ABD5ISU4</accession>
<evidence type="ECO:0000313" key="4">
    <source>
        <dbReference type="Proteomes" id="UP001213979"/>
    </source>
</evidence>
<dbReference type="PROSITE" id="PS51340">
    <property type="entry name" value="MOSC"/>
    <property type="match status" value="1"/>
</dbReference>
<dbReference type="InterPro" id="IPR005163">
    <property type="entry name" value="Tri_helical_YiiM-like"/>
</dbReference>
<proteinExistence type="predicted"/>
<evidence type="ECO:0000313" key="5">
    <source>
        <dbReference type="Proteomes" id="UP001339962"/>
    </source>
</evidence>
<dbReference type="RefSeq" id="WP_159719860.1">
    <property type="nucleotide sequence ID" value="NZ_JAGUQN010000011.1"/>
</dbReference>
<keyword evidence="4" id="KW-1185">Reference proteome</keyword>
<dbReference type="InterPro" id="IPR052353">
    <property type="entry name" value="Benzoxazolinone_Detox_Enz"/>
</dbReference>
<dbReference type="Pfam" id="PF03475">
    <property type="entry name" value="YiiM_3-alpha"/>
    <property type="match status" value="1"/>
</dbReference>
<feature type="domain" description="MOSC" evidence="1">
    <location>
        <begin position="28"/>
        <end position="162"/>
    </location>
</feature>
<dbReference type="PANTHER" id="PTHR30212">
    <property type="entry name" value="PROTEIN YIIM"/>
    <property type="match status" value="1"/>
</dbReference>
<evidence type="ECO:0000313" key="2">
    <source>
        <dbReference type="EMBL" id="MDE8563779.1"/>
    </source>
</evidence>
<dbReference type="EMBL" id="JARTLI010000005">
    <property type="protein sequence ID" value="MED5051375.1"/>
    <property type="molecule type" value="Genomic_DNA"/>
</dbReference>
<gene>
    <name evidence="3" type="ORF">P9850_05795</name>
    <name evidence="2" type="ORF">PNH38_07755</name>
</gene>
<organism evidence="3 5">
    <name type="scientific">Anoxybacteroides rupiense</name>
    <dbReference type="NCBI Taxonomy" id="311460"/>
    <lineage>
        <taxon>Bacteria</taxon>
        <taxon>Bacillati</taxon>
        <taxon>Bacillota</taxon>
        <taxon>Bacilli</taxon>
        <taxon>Bacillales</taxon>
        <taxon>Anoxybacillaceae</taxon>
        <taxon>Anoxybacteroides</taxon>
    </lineage>
</organism>
<dbReference type="Pfam" id="PF03473">
    <property type="entry name" value="MOSC"/>
    <property type="match status" value="1"/>
</dbReference>
<evidence type="ECO:0000259" key="1">
    <source>
        <dbReference type="PROSITE" id="PS51340"/>
    </source>
</evidence>
<reference evidence="2 4" key="1">
    <citation type="submission" date="2023-01" db="EMBL/GenBank/DDBJ databases">
        <title>Genome-based reclassification of Anoxybacillus geothermalis as a later heterotypic synonym of Anoxybacillus rupiensis.</title>
        <authorList>
            <person name="Inan Bektas K."/>
            <person name="Canakci S."/>
            <person name="Belduz A.A."/>
            <person name="Guler H.H."/>
        </authorList>
    </citation>
    <scope>NUCLEOTIDE SEQUENCE [LARGE SCALE GENOMIC DNA]</scope>
    <source>
        <strain evidence="2 4">DSM 17127</strain>
    </source>
</reference>
<comment type="caution">
    <text evidence="3">The sequence shown here is derived from an EMBL/GenBank/DDBJ whole genome shotgun (WGS) entry which is preliminary data.</text>
</comment>
<evidence type="ECO:0000313" key="3">
    <source>
        <dbReference type="EMBL" id="MED5051375.1"/>
    </source>
</evidence>
<sequence length="211" mass="23605">MHIVSINIGMPQTVTIDEKPLTTGIYKQPVNGPITVTKTHCIGDGQADLIHHGGPDKAICAYASEHFSFWEQVYHRSFTPGAFGENLTLFGLTENQVCIGDVYEVGTAVIQVSQPRQPCFKLAKRHGLKDLPLKVQETGYTGFYFRVLQEGSIQKGDPLTLIDRSPLALSIHDVNTIYYIDKRNVAAMKTIVAEPALSEDWRQSFIKRMER</sequence>
<reference evidence="3 5" key="2">
    <citation type="submission" date="2023-03" db="EMBL/GenBank/DDBJ databases">
        <title>Bacillus Genome Sequencing.</title>
        <authorList>
            <person name="Dunlap C."/>
        </authorList>
    </citation>
    <scope>NUCLEOTIDE SEQUENCE [LARGE SCALE GENOMIC DNA]</scope>
    <source>
        <strain evidence="3 5">NRS-38</strain>
    </source>
</reference>
<dbReference type="Proteomes" id="UP001339962">
    <property type="component" value="Unassembled WGS sequence"/>
</dbReference>
<dbReference type="InterPro" id="IPR005302">
    <property type="entry name" value="MoCF_Sase_C"/>
</dbReference>
<dbReference type="Proteomes" id="UP001213979">
    <property type="component" value="Unassembled WGS sequence"/>
</dbReference>
<dbReference type="AlphaFoldDB" id="A0ABD5ISU4"/>
<name>A0ABD5ISU4_9BACL</name>
<dbReference type="EMBL" id="JAQOTG010000005">
    <property type="protein sequence ID" value="MDE8563779.1"/>
    <property type="molecule type" value="Genomic_DNA"/>
</dbReference>
<protein>
    <submittedName>
        <fullName evidence="3">MOSC domain-containing protein</fullName>
    </submittedName>
</protein>
<dbReference type="PANTHER" id="PTHR30212:SF4">
    <property type="entry name" value="MOSC DOMAIN-CONTAINING PROTEIN"/>
    <property type="match status" value="1"/>
</dbReference>
<dbReference type="InterPro" id="IPR011037">
    <property type="entry name" value="Pyrv_Knase-like_insert_dom_sf"/>
</dbReference>
<dbReference type="Gene3D" id="2.40.33.20">
    <property type="entry name" value="PK beta-barrel domain-like"/>
    <property type="match status" value="1"/>
</dbReference>